<name>A0A931H8H7_9BURK</name>
<dbReference type="Proteomes" id="UP000651050">
    <property type="component" value="Unassembled WGS sequence"/>
</dbReference>
<evidence type="ECO:0000313" key="2">
    <source>
        <dbReference type="Proteomes" id="UP000651050"/>
    </source>
</evidence>
<comment type="caution">
    <text evidence="1">The sequence shown here is derived from an EMBL/GenBank/DDBJ whole genome shotgun (WGS) entry which is preliminary data.</text>
</comment>
<dbReference type="Pfam" id="PF25212">
    <property type="entry name" value="HVO_A0114"/>
    <property type="match status" value="1"/>
</dbReference>
<dbReference type="InterPro" id="IPR036390">
    <property type="entry name" value="WH_DNA-bd_sf"/>
</dbReference>
<dbReference type="RefSeq" id="WP_196988299.1">
    <property type="nucleotide sequence ID" value="NZ_JADWYS010000001.1"/>
</dbReference>
<dbReference type="InterPro" id="IPR036388">
    <property type="entry name" value="WH-like_DNA-bd_sf"/>
</dbReference>
<gene>
    <name evidence="1" type="ORF">I5803_21220</name>
</gene>
<evidence type="ECO:0000313" key="1">
    <source>
        <dbReference type="EMBL" id="MBG9390566.1"/>
    </source>
</evidence>
<dbReference type="Gene3D" id="1.10.10.10">
    <property type="entry name" value="Winged helix-like DNA-binding domain superfamily/Winged helix DNA-binding domain"/>
    <property type="match status" value="1"/>
</dbReference>
<dbReference type="EMBL" id="JADWYS010000001">
    <property type="protein sequence ID" value="MBG9390566.1"/>
    <property type="molecule type" value="Genomic_DNA"/>
</dbReference>
<keyword evidence="2" id="KW-1185">Reference proteome</keyword>
<protein>
    <submittedName>
        <fullName evidence="1">MarR family transcriptional regulator</fullName>
    </submittedName>
</protein>
<accession>A0A931H8H7</accession>
<dbReference type="SUPFAM" id="SSF46785">
    <property type="entry name" value="Winged helix' DNA-binding domain"/>
    <property type="match status" value="1"/>
</dbReference>
<organism evidence="1 2">
    <name type="scientific">Caenimonas aquaedulcis</name>
    <dbReference type="NCBI Taxonomy" id="2793270"/>
    <lineage>
        <taxon>Bacteria</taxon>
        <taxon>Pseudomonadati</taxon>
        <taxon>Pseudomonadota</taxon>
        <taxon>Betaproteobacteria</taxon>
        <taxon>Burkholderiales</taxon>
        <taxon>Comamonadaceae</taxon>
        <taxon>Caenimonas</taxon>
    </lineage>
</organism>
<dbReference type="AlphaFoldDB" id="A0A931H8H7"/>
<sequence length="117" mass="13110">MKTIVIGVMSQEKIRARALAIARGEYKPKPGEPKIWFTSMRSVAEVLSDSNRALLKVIEETDPHSMAELAQATGRQPGNLSRTLKTMERYGLVSLRRENQQIRPVANATTFKIWATA</sequence>
<proteinExistence type="predicted"/>
<reference evidence="1" key="1">
    <citation type="submission" date="2020-11" db="EMBL/GenBank/DDBJ databases">
        <title>Bacterial whole genome sequence for Caenimonas sp. DR4.4.</title>
        <authorList>
            <person name="Le V."/>
            <person name="Ko S.-R."/>
            <person name="Ahn C.-Y."/>
            <person name="Oh H.-M."/>
        </authorList>
    </citation>
    <scope>NUCLEOTIDE SEQUENCE</scope>
    <source>
        <strain evidence="1">DR4.4</strain>
    </source>
</reference>